<accession>A0AA36EDI3</accession>
<dbReference type="Pfam" id="PF02018">
    <property type="entry name" value="CBM_4_9"/>
    <property type="match status" value="1"/>
</dbReference>
<protein>
    <recommendedName>
        <fullName evidence="2">CBM-cenC domain-containing protein</fullName>
    </recommendedName>
</protein>
<dbReference type="InterPro" id="IPR008979">
    <property type="entry name" value="Galactose-bd-like_sf"/>
</dbReference>
<proteinExistence type="predicted"/>
<name>A0AA36EDI3_LACSI</name>
<reference evidence="3" key="1">
    <citation type="submission" date="2023-04" db="EMBL/GenBank/DDBJ databases">
        <authorList>
            <person name="Vijverberg K."/>
            <person name="Xiong W."/>
            <person name="Schranz E."/>
        </authorList>
    </citation>
    <scope>NUCLEOTIDE SEQUENCE</scope>
</reference>
<sequence>MKNPLAISFAHQVFVLIPQRYRLLSLLVYEFFCGFSPPTPFSQSICYRNRRTGTWLAAVSHLIAPGLTYTLIAHVGVSVEHPHLHLHGHGHGQVDVIATLKLEYHGSETKYMQIIRTSVSKERWEKLEGTFVLPEKPDRVVLYLEGPAPGVNILIESLVVTCATSHGIVERYVVKDENIILNLNFEPVVDLM</sequence>
<dbReference type="GO" id="GO:0016798">
    <property type="term" value="F:hydrolase activity, acting on glycosyl bonds"/>
    <property type="evidence" value="ECO:0007669"/>
    <property type="project" value="InterPro"/>
</dbReference>
<evidence type="ECO:0000313" key="3">
    <source>
        <dbReference type="EMBL" id="CAI9292209.1"/>
    </source>
</evidence>
<dbReference type="AlphaFoldDB" id="A0AA36EDI3"/>
<keyword evidence="4" id="KW-1185">Reference proteome</keyword>
<keyword evidence="1" id="KW-0378">Hydrolase</keyword>
<evidence type="ECO:0000313" key="4">
    <source>
        <dbReference type="Proteomes" id="UP001177003"/>
    </source>
</evidence>
<evidence type="ECO:0000259" key="2">
    <source>
        <dbReference type="Pfam" id="PF02018"/>
    </source>
</evidence>
<dbReference type="Proteomes" id="UP001177003">
    <property type="component" value="Chromosome 7"/>
</dbReference>
<dbReference type="Gene3D" id="2.60.120.260">
    <property type="entry name" value="Galactose-binding domain-like"/>
    <property type="match status" value="1"/>
</dbReference>
<dbReference type="EMBL" id="OX465083">
    <property type="protein sequence ID" value="CAI9292209.1"/>
    <property type="molecule type" value="Genomic_DNA"/>
</dbReference>
<gene>
    <name evidence="3" type="ORF">LSALG_LOCUS31301</name>
</gene>
<feature type="domain" description="CBM-cenC" evidence="2">
    <location>
        <begin position="54"/>
        <end position="149"/>
    </location>
</feature>
<organism evidence="3 4">
    <name type="scientific">Lactuca saligna</name>
    <name type="common">Willowleaf lettuce</name>
    <dbReference type="NCBI Taxonomy" id="75948"/>
    <lineage>
        <taxon>Eukaryota</taxon>
        <taxon>Viridiplantae</taxon>
        <taxon>Streptophyta</taxon>
        <taxon>Embryophyta</taxon>
        <taxon>Tracheophyta</taxon>
        <taxon>Spermatophyta</taxon>
        <taxon>Magnoliopsida</taxon>
        <taxon>eudicotyledons</taxon>
        <taxon>Gunneridae</taxon>
        <taxon>Pentapetalae</taxon>
        <taxon>asterids</taxon>
        <taxon>campanulids</taxon>
        <taxon>Asterales</taxon>
        <taxon>Asteraceae</taxon>
        <taxon>Cichorioideae</taxon>
        <taxon>Cichorieae</taxon>
        <taxon>Lactucinae</taxon>
        <taxon>Lactuca</taxon>
    </lineage>
</organism>
<evidence type="ECO:0000256" key="1">
    <source>
        <dbReference type="ARBA" id="ARBA00022801"/>
    </source>
</evidence>
<dbReference type="SUPFAM" id="SSF49785">
    <property type="entry name" value="Galactose-binding domain-like"/>
    <property type="match status" value="1"/>
</dbReference>
<dbReference type="InterPro" id="IPR003305">
    <property type="entry name" value="CenC_carb-bd"/>
</dbReference>